<evidence type="ECO:0000256" key="5">
    <source>
        <dbReference type="ARBA" id="ARBA00023180"/>
    </source>
</evidence>
<evidence type="ECO:0000313" key="7">
    <source>
        <dbReference type="EMBL" id="AVR52569.1"/>
    </source>
</evidence>
<evidence type="ECO:0000256" key="4">
    <source>
        <dbReference type="ARBA" id="ARBA00023136"/>
    </source>
</evidence>
<protein>
    <submittedName>
        <fullName evidence="7">HA</fullName>
    </submittedName>
</protein>
<keyword evidence="2 6" id="KW-0812">Transmembrane</keyword>
<comment type="subcellular location">
    <subcellularLocation>
        <location evidence="1">Virion membrane</location>
    </subcellularLocation>
</comment>
<feature type="transmembrane region" description="Helical" evidence="6">
    <location>
        <begin position="500"/>
        <end position="519"/>
    </location>
</feature>
<organism evidence="7">
    <name type="scientific">Photinus pyralis orthomyxo-like virus 2</name>
    <dbReference type="NCBI Taxonomy" id="2137184"/>
    <lineage>
        <taxon>Viruses</taxon>
        <taxon>Riboviria</taxon>
        <taxon>Orthornavirae</taxon>
        <taxon>Negarnaviricota</taxon>
        <taxon>Polyploviricotina</taxon>
        <taxon>Insthoviricetes</taxon>
        <taxon>Articulavirales</taxon>
        <taxon>Orthomyxoviridae</taxon>
    </lineage>
</organism>
<name>A0A3G1PW32_9ORTO</name>
<dbReference type="GO" id="GO:0044003">
    <property type="term" value="P:symbiont-mediated perturbation of host process"/>
    <property type="evidence" value="ECO:0007669"/>
    <property type="project" value="InterPro"/>
</dbReference>
<dbReference type="Gene3D" id="6.10.250.3010">
    <property type="match status" value="1"/>
</dbReference>
<dbReference type="GO" id="GO:0055036">
    <property type="term" value="C:virion membrane"/>
    <property type="evidence" value="ECO:0007669"/>
    <property type="project" value="UniProtKB-SubCell"/>
</dbReference>
<evidence type="ECO:0000256" key="2">
    <source>
        <dbReference type="ARBA" id="ARBA00022692"/>
    </source>
</evidence>
<sequence length="525" mass="58666">MNPLLALYVLIGIAALPKTSWMISPIAHQCDYKKCLGSHYVKETREPVSPIEVTRATAIVDSYPDEVEIGMIKRQRYTSYCYDGTSMDPNTGCKQSTVTMLPSISTAREWVYDGLCKTGKECPPDGDCTGSDAKICLTVDETVPIGPQELKWVGTRYMVFPKHSCVTSWACDNIRTKVETFIGIKDTKPTLMYTTKEGEQIAITKELYSRGTKTMDGYTHYLLDSPVQPKAELMNVSCFSASKDKTFCSLDDYDEVHDATFHIDDTFTGYFRNLRIRVQGSVLTVDKGKIASISPAPTQTATHSQSILLELQKSASIESITEAVSSMMVIQLQNLYNDHVLATKVHKIGSILSKVVAELSKINPESLGEVIGRNVATNWLNPKVFELCPCHKMPYTKTSNCYNGYVYKSGVYTKVRNWTECKNIDEANLKPFSLVDNQTMLDKIIYPLPPRTAASDSNAWIELQRIRLENLNPHYDTPGGSSSPSVFGSFADPKETIVSYLKSIFLFGSAIAFWTTFLLSRTRRT</sequence>
<evidence type="ECO:0000256" key="3">
    <source>
        <dbReference type="ARBA" id="ARBA00022844"/>
    </source>
</evidence>
<dbReference type="Pfam" id="PF03273">
    <property type="entry name" value="Baculo_gp64"/>
    <property type="match status" value="1"/>
</dbReference>
<proteinExistence type="predicted"/>
<dbReference type="EMBL" id="MG972990">
    <property type="protein sequence ID" value="AVR52569.1"/>
    <property type="molecule type" value="Genomic_RNA"/>
</dbReference>
<keyword evidence="4 6" id="KW-0472">Membrane</keyword>
<keyword evidence="3" id="KW-0946">Virion</keyword>
<keyword evidence="6" id="KW-1133">Transmembrane helix</keyword>
<evidence type="ECO:0000256" key="6">
    <source>
        <dbReference type="SAM" id="Phobius"/>
    </source>
</evidence>
<reference evidence="7" key="1">
    <citation type="journal article" date="2018" name="Elife">
        <title>Firefly genomes illuminate parallel origins of bioluminescence in beetles.</title>
        <authorList>
            <person name="Fallon T.R."/>
            <person name="Lower S.E."/>
            <person name="Chang C.H."/>
            <person name="Bessho-Uehara M."/>
            <person name="Martin G.J."/>
            <person name="Bewick A.J."/>
            <person name="Behringer M."/>
            <person name="Debat H.J."/>
            <person name="Wong I."/>
            <person name="Day J.C."/>
            <person name="Suvorov A."/>
            <person name="Silva C.J."/>
            <person name="Stanger-Hall K.F."/>
            <person name="Hall D.W."/>
            <person name="Schmitz R.J."/>
            <person name="Nelson D.R."/>
            <person name="Lewis S.M."/>
            <person name="Shigenobu S."/>
            <person name="Bybee S.M."/>
            <person name="Larracuente A.M."/>
            <person name="Oba Y."/>
            <person name="Weng J.K."/>
        </authorList>
    </citation>
    <scope>NUCLEOTIDE SEQUENCE</scope>
    <source>
        <strain evidence="7">N2</strain>
    </source>
</reference>
<accession>A0A3G1PW32</accession>
<evidence type="ECO:0000256" key="1">
    <source>
        <dbReference type="ARBA" id="ARBA00004182"/>
    </source>
</evidence>
<dbReference type="GO" id="GO:0019031">
    <property type="term" value="C:viral envelope"/>
    <property type="evidence" value="ECO:0007669"/>
    <property type="project" value="InterPro"/>
</dbReference>
<dbReference type="InterPro" id="IPR004955">
    <property type="entry name" value="Baculovirus_Gp64"/>
</dbReference>
<keyword evidence="5" id="KW-0325">Glycoprotein</keyword>